<dbReference type="PANTHER" id="PTHR44068:SF1">
    <property type="entry name" value="HYPOTHETICAL LOC100005854"/>
    <property type="match status" value="1"/>
</dbReference>
<evidence type="ECO:0000256" key="2">
    <source>
        <dbReference type="ARBA" id="ARBA00022679"/>
    </source>
</evidence>
<dbReference type="GO" id="GO:0006696">
    <property type="term" value="P:ergosterol biosynthetic process"/>
    <property type="evidence" value="ECO:0007669"/>
    <property type="project" value="TreeGrafter"/>
</dbReference>
<evidence type="ECO:0000313" key="8">
    <source>
        <dbReference type="EMBL" id="RIB25296.1"/>
    </source>
</evidence>
<accession>A0A397W1T2</accession>
<evidence type="ECO:0000256" key="4">
    <source>
        <dbReference type="ARBA" id="ARBA00038188"/>
    </source>
</evidence>
<keyword evidence="6" id="KW-0752">Steroid biosynthesis</keyword>
<evidence type="ECO:0000313" key="9">
    <source>
        <dbReference type="Proteomes" id="UP000266673"/>
    </source>
</evidence>
<dbReference type="GO" id="GO:0003838">
    <property type="term" value="F:sterol 24-C-methyltransferase activity"/>
    <property type="evidence" value="ECO:0007669"/>
    <property type="project" value="TreeGrafter"/>
</dbReference>
<comment type="function">
    <text evidence="6">Catalyzes the transfer of methyl groups from S-adenosyl-methionine to the C-24 of sterols.</text>
</comment>
<protein>
    <recommendedName>
        <fullName evidence="6">Sterol 24-C-methyltransferase</fullName>
        <ecNumber evidence="6">2.1.1.-</ecNumber>
    </recommendedName>
    <alternativeName>
        <fullName evidence="6">Delta(24)-sterol C-methyltransferase</fullName>
    </alternativeName>
</protein>
<comment type="similarity">
    <text evidence="4 5 6">Belongs to the class I-like SAM-binding methyltransferase superfamily. Erg6/SMT family.</text>
</comment>
<dbReference type="STRING" id="44941.A0A397W1T2"/>
<keyword evidence="6" id="KW-0753">Steroid metabolism</keyword>
<keyword evidence="6" id="KW-0443">Lipid metabolism</keyword>
<dbReference type="EMBL" id="QKWP01000180">
    <property type="protein sequence ID" value="RIB25296.1"/>
    <property type="molecule type" value="Genomic_DNA"/>
</dbReference>
<dbReference type="GO" id="GO:0005783">
    <property type="term" value="C:endoplasmic reticulum"/>
    <property type="evidence" value="ECO:0007669"/>
    <property type="project" value="TreeGrafter"/>
</dbReference>
<reference evidence="8 9" key="1">
    <citation type="submission" date="2018-06" db="EMBL/GenBank/DDBJ databases">
        <title>Comparative genomics reveals the genomic features of Rhizophagus irregularis, R. cerebriforme, R. diaphanum and Gigaspora rosea, and their symbiotic lifestyle signature.</title>
        <authorList>
            <person name="Morin E."/>
            <person name="San Clemente H."/>
            <person name="Chen E.C.H."/>
            <person name="De La Providencia I."/>
            <person name="Hainaut M."/>
            <person name="Kuo A."/>
            <person name="Kohler A."/>
            <person name="Murat C."/>
            <person name="Tang N."/>
            <person name="Roy S."/>
            <person name="Loubradou J."/>
            <person name="Henrissat B."/>
            <person name="Grigoriev I.V."/>
            <person name="Corradi N."/>
            <person name="Roux C."/>
            <person name="Martin F.M."/>
        </authorList>
    </citation>
    <scope>NUCLEOTIDE SEQUENCE [LARGE SCALE GENOMIC DNA]</scope>
    <source>
        <strain evidence="8 9">DAOM 194757</strain>
    </source>
</reference>
<dbReference type="InterPro" id="IPR050447">
    <property type="entry name" value="Erg6_SMT_methyltransf"/>
</dbReference>
<dbReference type="InterPro" id="IPR029063">
    <property type="entry name" value="SAM-dependent_MTases_sf"/>
</dbReference>
<keyword evidence="2 5" id="KW-0808">Transferase</keyword>
<name>A0A397W1T2_9GLOM</name>
<dbReference type="SUPFAM" id="SSF53335">
    <property type="entry name" value="S-adenosyl-L-methionine-dependent methyltransferases"/>
    <property type="match status" value="1"/>
</dbReference>
<evidence type="ECO:0000256" key="6">
    <source>
        <dbReference type="RuleBase" id="RU362025"/>
    </source>
</evidence>
<keyword evidence="3 5" id="KW-0949">S-adenosyl-L-methionine</keyword>
<dbReference type="Pfam" id="PF08498">
    <property type="entry name" value="Sterol_MT_C"/>
    <property type="match status" value="1"/>
</dbReference>
<evidence type="ECO:0000256" key="5">
    <source>
        <dbReference type="PROSITE-ProRule" id="PRU01022"/>
    </source>
</evidence>
<comment type="pathway">
    <text evidence="6">Steroid metabolism.</text>
</comment>
<organism evidence="8 9">
    <name type="scientific">Gigaspora rosea</name>
    <dbReference type="NCBI Taxonomy" id="44941"/>
    <lineage>
        <taxon>Eukaryota</taxon>
        <taxon>Fungi</taxon>
        <taxon>Fungi incertae sedis</taxon>
        <taxon>Mucoromycota</taxon>
        <taxon>Glomeromycotina</taxon>
        <taxon>Glomeromycetes</taxon>
        <taxon>Diversisporales</taxon>
        <taxon>Gigasporaceae</taxon>
        <taxon>Gigaspora</taxon>
    </lineage>
</organism>
<keyword evidence="9" id="KW-1185">Reference proteome</keyword>
<dbReference type="EC" id="2.1.1.-" evidence="6"/>
<dbReference type="CDD" id="cd02440">
    <property type="entry name" value="AdoMet_MTases"/>
    <property type="match status" value="1"/>
</dbReference>
<dbReference type="Gene3D" id="3.40.50.150">
    <property type="entry name" value="Vaccinia Virus protein VP39"/>
    <property type="match status" value="1"/>
</dbReference>
<dbReference type="PANTHER" id="PTHR44068">
    <property type="entry name" value="ZGC:194242"/>
    <property type="match status" value="1"/>
</dbReference>
<gene>
    <name evidence="8" type="ORF">C2G38_2241506</name>
</gene>
<dbReference type="Proteomes" id="UP000266673">
    <property type="component" value="Unassembled WGS sequence"/>
</dbReference>
<dbReference type="InterPro" id="IPR013705">
    <property type="entry name" value="Sterol_MeTrfase_C"/>
</dbReference>
<dbReference type="InterPro" id="IPR030384">
    <property type="entry name" value="MeTrfase_SMT"/>
</dbReference>
<dbReference type="AlphaFoldDB" id="A0A397W1T2"/>
<dbReference type="GO" id="GO:0032259">
    <property type="term" value="P:methylation"/>
    <property type="evidence" value="ECO:0007669"/>
    <property type="project" value="UniProtKB-KW"/>
</dbReference>
<dbReference type="PROSITE" id="PS51685">
    <property type="entry name" value="SAM_MT_ERG6_SMT"/>
    <property type="match status" value="1"/>
</dbReference>
<keyword evidence="6" id="KW-0756">Sterol biosynthesis</keyword>
<keyword evidence="6" id="KW-0444">Lipid biosynthesis</keyword>
<feature type="domain" description="SAM-dependent methyltransferase Erg6/SMT-type" evidence="7">
    <location>
        <begin position="87"/>
        <end position="324"/>
    </location>
</feature>
<evidence type="ECO:0000256" key="1">
    <source>
        <dbReference type="ARBA" id="ARBA00022603"/>
    </source>
</evidence>
<keyword evidence="1 5" id="KW-0489">Methyltransferase</keyword>
<evidence type="ECO:0000259" key="7">
    <source>
        <dbReference type="PROSITE" id="PS51685"/>
    </source>
</evidence>
<evidence type="ECO:0000256" key="3">
    <source>
        <dbReference type="ARBA" id="ARBA00022691"/>
    </source>
</evidence>
<keyword evidence="6" id="KW-1207">Sterol metabolism</keyword>
<dbReference type="OrthoDB" id="4310724at2759"/>
<sequence>MSIPESHANDLAFSETLHDHKNSRDGLLSTILSKDKNAFESVVNNYMSYWVGKDPMTESEEEKEARKTNYTNMTNSYYDIATDFYEGGPAREISLFTGAHVTGINNNDYQITRAKKAAAKRGLEKKTDFVKGNFVAMPFEDNTFDAVYAIEATCHSPVLDEVYSQVFRVLKPGGLFAFYEWCTTDKYDPTNPEHRRIIRGVEYADGIPELFPTHVALQALKNVGFEIEFAQDLAINDDLIPWYYPLEGTFKDAQTLGDYLTVFRMTKIGKFCTRALVGCLEKIGIAPTGSLQTQYVLETAADCLVEGGKLGIFTPMFLMVGRKPFDF</sequence>
<dbReference type="Pfam" id="PF08241">
    <property type="entry name" value="Methyltransf_11"/>
    <property type="match status" value="1"/>
</dbReference>
<proteinExistence type="inferred from homology"/>
<comment type="caution">
    <text evidence="8">The sequence shown here is derived from an EMBL/GenBank/DDBJ whole genome shotgun (WGS) entry which is preliminary data.</text>
</comment>
<dbReference type="InterPro" id="IPR013216">
    <property type="entry name" value="Methyltransf_11"/>
</dbReference>